<dbReference type="AlphaFoldDB" id="A0A0G2DUX0"/>
<accession>A0A0G2DUX0</accession>
<dbReference type="PANTHER" id="PTHR42748">
    <property type="entry name" value="NITROGEN METABOLITE REPRESSION PROTEIN NMRA FAMILY MEMBER"/>
    <property type="match status" value="1"/>
</dbReference>
<dbReference type="InterPro" id="IPR051164">
    <property type="entry name" value="NmrA-like_oxidored"/>
</dbReference>
<evidence type="ECO:0000259" key="8">
    <source>
        <dbReference type="Pfam" id="PF05368"/>
    </source>
</evidence>
<evidence type="ECO:0000313" key="10">
    <source>
        <dbReference type="Proteomes" id="UP000034182"/>
    </source>
</evidence>
<reference evidence="9 10" key="2">
    <citation type="submission" date="2015-05" db="EMBL/GenBank/DDBJ databases">
        <title>Distinctive expansion of gene families associated with plant cell wall degradation and secondary metabolism in the genomes of grapevine trunk pathogens.</title>
        <authorList>
            <person name="Lawrence D.P."/>
            <person name="Travadon R."/>
            <person name="Rolshausen P.E."/>
            <person name="Baumgartner K."/>
        </authorList>
    </citation>
    <scope>NUCLEOTIDE SEQUENCE [LARGE SCALE GENOMIC DNA]</scope>
    <source>
        <strain evidence="9">DS831</strain>
    </source>
</reference>
<dbReference type="PANTHER" id="PTHR42748:SF31">
    <property type="entry name" value="NMRA-LIKE DOMAIN-CONTAINING PROTEIN-RELATED"/>
    <property type="match status" value="1"/>
</dbReference>
<protein>
    <recommendedName>
        <fullName evidence="7">NmrA-like family domain-containing protein 1</fullName>
    </recommendedName>
</protein>
<keyword evidence="6" id="KW-0539">Nucleus</keyword>
<name>A0A0G2DUX0_9PEZI</name>
<evidence type="ECO:0000256" key="6">
    <source>
        <dbReference type="ARBA" id="ARBA00023242"/>
    </source>
</evidence>
<comment type="subcellular location">
    <subcellularLocation>
        <location evidence="2">Cytoplasm</location>
        <location evidence="2">Perinuclear region</location>
    </subcellularLocation>
    <subcellularLocation>
        <location evidence="1">Nucleus</location>
    </subcellularLocation>
</comment>
<feature type="domain" description="NmrA-like" evidence="8">
    <location>
        <begin position="1"/>
        <end position="295"/>
    </location>
</feature>
<dbReference type="InterPro" id="IPR008030">
    <property type="entry name" value="NmrA-like"/>
</dbReference>
<dbReference type="Pfam" id="PF05368">
    <property type="entry name" value="NmrA"/>
    <property type="match status" value="1"/>
</dbReference>
<dbReference type="FunFam" id="3.40.50.720:FF:000181">
    <property type="entry name" value="NmrA-like family domain-containing protein 1"/>
    <property type="match status" value="1"/>
</dbReference>
<dbReference type="Gene3D" id="3.90.25.10">
    <property type="entry name" value="UDP-galactose 4-epimerase, domain 1"/>
    <property type="match status" value="1"/>
</dbReference>
<evidence type="ECO:0000256" key="1">
    <source>
        <dbReference type="ARBA" id="ARBA00004123"/>
    </source>
</evidence>
<evidence type="ECO:0000256" key="7">
    <source>
        <dbReference type="ARBA" id="ARBA00040296"/>
    </source>
</evidence>
<gene>
    <name evidence="9" type="ORF">UCDDS831_g08029</name>
</gene>
<evidence type="ECO:0000256" key="3">
    <source>
        <dbReference type="ARBA" id="ARBA00006328"/>
    </source>
</evidence>
<comment type="caution">
    <text evidence="9">The sequence shown here is derived from an EMBL/GenBank/DDBJ whole genome shotgun (WGS) entry which is preliminary data.</text>
</comment>
<dbReference type="Proteomes" id="UP000034182">
    <property type="component" value="Unassembled WGS sequence"/>
</dbReference>
<dbReference type="GO" id="GO:0048471">
    <property type="term" value="C:perinuclear region of cytoplasm"/>
    <property type="evidence" value="ECO:0007669"/>
    <property type="project" value="UniProtKB-SubCell"/>
</dbReference>
<comment type="similarity">
    <text evidence="3">Belongs to the NmrA-type oxidoreductase family.</text>
</comment>
<reference evidence="9 10" key="1">
    <citation type="submission" date="2015-03" db="EMBL/GenBank/DDBJ databases">
        <authorList>
            <person name="Morales-Cruz A."/>
            <person name="Amrine K.C."/>
            <person name="Cantu D."/>
        </authorList>
    </citation>
    <scope>NUCLEOTIDE SEQUENCE [LARGE SCALE GENOMIC DNA]</scope>
    <source>
        <strain evidence="9">DS831</strain>
    </source>
</reference>
<organism evidence="9 10">
    <name type="scientific">Diplodia seriata</name>
    <dbReference type="NCBI Taxonomy" id="420778"/>
    <lineage>
        <taxon>Eukaryota</taxon>
        <taxon>Fungi</taxon>
        <taxon>Dikarya</taxon>
        <taxon>Ascomycota</taxon>
        <taxon>Pezizomycotina</taxon>
        <taxon>Dothideomycetes</taxon>
        <taxon>Dothideomycetes incertae sedis</taxon>
        <taxon>Botryosphaeriales</taxon>
        <taxon>Botryosphaeriaceae</taxon>
        <taxon>Diplodia</taxon>
    </lineage>
</organism>
<evidence type="ECO:0000256" key="5">
    <source>
        <dbReference type="ARBA" id="ARBA00022857"/>
    </source>
</evidence>
<proteinExistence type="inferred from homology"/>
<evidence type="ECO:0000256" key="4">
    <source>
        <dbReference type="ARBA" id="ARBA00022490"/>
    </source>
</evidence>
<dbReference type="EMBL" id="LAQI01000216">
    <property type="protein sequence ID" value="KKY14752.1"/>
    <property type="molecule type" value="Genomic_DNA"/>
</dbReference>
<keyword evidence="4" id="KW-0963">Cytoplasm</keyword>
<keyword evidence="5" id="KW-0521">NADP</keyword>
<dbReference type="SUPFAM" id="SSF51735">
    <property type="entry name" value="NAD(P)-binding Rossmann-fold domains"/>
    <property type="match status" value="1"/>
</dbReference>
<dbReference type="GO" id="GO:0005634">
    <property type="term" value="C:nucleus"/>
    <property type="evidence" value="ECO:0007669"/>
    <property type="project" value="UniProtKB-SubCell"/>
</dbReference>
<evidence type="ECO:0000313" key="9">
    <source>
        <dbReference type="EMBL" id="KKY14752.1"/>
    </source>
</evidence>
<evidence type="ECO:0000256" key="2">
    <source>
        <dbReference type="ARBA" id="ARBA00004556"/>
    </source>
</evidence>
<dbReference type="Gene3D" id="3.40.50.720">
    <property type="entry name" value="NAD(P)-binding Rossmann-like Domain"/>
    <property type="match status" value="1"/>
</dbReference>
<sequence length="302" mass="32881">MSKLITVFGATGNQGGSVIKALLADATLSKEFKIRGITRDASKPAAQALVSKGVEMTTADLSSKPSLQDALAGSHTVFLVTNYWETADAAVELTQGKNVAEVSKDLGVQHLIFSSLLNVSEASGGKLTHVPHFDGKAEIQRYIKASGVPCSFYLPGYFMSNYASQLNEGDDGVVTLAYPVSAKAKFPLVDIAEDTGKFVKAIIKNRDKLLGGQVYGAADYYTPEQILAEYEEVTGKKTRFVQVSNEQYKGFLPEKIAEEMLENHLFIEDPGYYNGADLKDSLGLLEEKPVTWKEFVAKSFKK</sequence>
<dbReference type="CDD" id="cd05251">
    <property type="entry name" value="NmrA_like_SDR_a"/>
    <property type="match status" value="1"/>
</dbReference>
<dbReference type="InterPro" id="IPR036291">
    <property type="entry name" value="NAD(P)-bd_dom_sf"/>
</dbReference>